<organism evidence="6 7">
    <name type="scientific">Aphanomyces euteiches</name>
    <dbReference type="NCBI Taxonomy" id="100861"/>
    <lineage>
        <taxon>Eukaryota</taxon>
        <taxon>Sar</taxon>
        <taxon>Stramenopiles</taxon>
        <taxon>Oomycota</taxon>
        <taxon>Saprolegniomycetes</taxon>
        <taxon>Saprolegniales</taxon>
        <taxon>Verrucalvaceae</taxon>
        <taxon>Aphanomyces</taxon>
    </lineage>
</organism>
<evidence type="ECO:0000256" key="3">
    <source>
        <dbReference type="ARBA" id="ARBA00022837"/>
    </source>
</evidence>
<dbReference type="SMART" id="SM00054">
    <property type="entry name" value="EFh"/>
    <property type="match status" value="3"/>
</dbReference>
<dbReference type="Pfam" id="PF13499">
    <property type="entry name" value="EF-hand_7"/>
    <property type="match status" value="1"/>
</dbReference>
<reference evidence="6 7" key="1">
    <citation type="submission" date="2019-07" db="EMBL/GenBank/DDBJ databases">
        <title>Genomics analysis of Aphanomyces spp. identifies a new class of oomycete effector associated with host adaptation.</title>
        <authorList>
            <person name="Gaulin E."/>
        </authorList>
    </citation>
    <scope>NUCLEOTIDE SEQUENCE [LARGE SCALE GENOMIC DNA]</scope>
    <source>
        <strain evidence="6 7">ATCC 201684</strain>
    </source>
</reference>
<comment type="caution">
    <text evidence="6">The sequence shown here is derived from an EMBL/GenBank/DDBJ whole genome shotgun (WGS) entry which is preliminary data.</text>
</comment>
<feature type="domain" description="EF-hand" evidence="5">
    <location>
        <begin position="168"/>
        <end position="203"/>
    </location>
</feature>
<proteinExistence type="predicted"/>
<keyword evidence="2" id="KW-0677">Repeat</keyword>
<keyword evidence="3" id="KW-0106">Calcium</keyword>
<evidence type="ECO:0000256" key="4">
    <source>
        <dbReference type="SAM" id="MobiDB-lite"/>
    </source>
</evidence>
<feature type="domain" description="EF-hand" evidence="5">
    <location>
        <begin position="129"/>
        <end position="164"/>
    </location>
</feature>
<evidence type="ECO:0000313" key="7">
    <source>
        <dbReference type="Proteomes" id="UP000481153"/>
    </source>
</evidence>
<dbReference type="GO" id="GO:0005509">
    <property type="term" value="F:calcium ion binding"/>
    <property type="evidence" value="ECO:0007669"/>
    <property type="project" value="InterPro"/>
</dbReference>
<evidence type="ECO:0000259" key="5">
    <source>
        <dbReference type="PROSITE" id="PS50222"/>
    </source>
</evidence>
<dbReference type="VEuPathDB" id="FungiDB:AeMF1_014548"/>
<feature type="region of interest" description="Disordered" evidence="4">
    <location>
        <begin position="295"/>
        <end position="330"/>
    </location>
</feature>
<dbReference type="PROSITE" id="PS50222">
    <property type="entry name" value="EF_HAND_2"/>
    <property type="match status" value="2"/>
</dbReference>
<dbReference type="Proteomes" id="UP000481153">
    <property type="component" value="Unassembled WGS sequence"/>
</dbReference>
<sequence>MTPAAETPVGDDKSTKAKGDNVQEGEEHEDDLMHPLGIFGPQFQQRETEDLCFSMGMTMKEVQQLIDIFNDIDANCTGLINLREFYFLLDTPQNAYTSAILRFAAHQSDPVKLDIDDFVRIICSFVLLSQTDVIRFCFETFDEDDSGSLSKDEFIHMCESIQIRGEGFFKGNFKKAMEAFDTNHDGLLDLNEFMAINHQFPLVFWPLFHFQQTMQAKTLGSKLWTAIHHRQLKIDAWRRYMQKYLGRAPPLSWQERWCGCILADQRLRLIAAQLYDQDMLRLKLQASRAAAENLPQYKRTEADRKKLNKMAQSSSKNLQTTQRNVQKSSR</sequence>
<feature type="compositionally biased region" description="Basic and acidic residues" evidence="4">
    <location>
        <begin position="10"/>
        <end position="21"/>
    </location>
</feature>
<accession>A0A6G0WXQ6</accession>
<name>A0A6G0WXQ6_9STRA</name>
<dbReference type="CDD" id="cd00051">
    <property type="entry name" value="EFh"/>
    <property type="match status" value="1"/>
</dbReference>
<gene>
    <name evidence="6" type="ORF">Ae201684_010603</name>
</gene>
<evidence type="ECO:0000256" key="1">
    <source>
        <dbReference type="ARBA" id="ARBA00022723"/>
    </source>
</evidence>
<dbReference type="AlphaFoldDB" id="A0A6G0WXQ6"/>
<dbReference type="InterPro" id="IPR011992">
    <property type="entry name" value="EF-hand-dom_pair"/>
</dbReference>
<keyword evidence="1" id="KW-0479">Metal-binding</keyword>
<dbReference type="InterPro" id="IPR002048">
    <property type="entry name" value="EF_hand_dom"/>
</dbReference>
<feature type="compositionally biased region" description="Polar residues" evidence="4">
    <location>
        <begin position="310"/>
        <end position="330"/>
    </location>
</feature>
<dbReference type="SUPFAM" id="SSF47473">
    <property type="entry name" value="EF-hand"/>
    <property type="match status" value="1"/>
</dbReference>
<dbReference type="InterPro" id="IPR018247">
    <property type="entry name" value="EF_Hand_1_Ca_BS"/>
</dbReference>
<protein>
    <recommendedName>
        <fullName evidence="5">EF-hand domain-containing protein</fullName>
    </recommendedName>
</protein>
<evidence type="ECO:0000313" key="6">
    <source>
        <dbReference type="EMBL" id="KAF0732314.1"/>
    </source>
</evidence>
<dbReference type="EMBL" id="VJMJ01000135">
    <property type="protein sequence ID" value="KAF0732314.1"/>
    <property type="molecule type" value="Genomic_DNA"/>
</dbReference>
<dbReference type="PROSITE" id="PS00018">
    <property type="entry name" value="EF_HAND_1"/>
    <property type="match status" value="3"/>
</dbReference>
<keyword evidence="7" id="KW-1185">Reference proteome</keyword>
<feature type="region of interest" description="Disordered" evidence="4">
    <location>
        <begin position="1"/>
        <end position="34"/>
    </location>
</feature>
<dbReference type="Gene3D" id="1.10.238.10">
    <property type="entry name" value="EF-hand"/>
    <property type="match status" value="1"/>
</dbReference>
<dbReference type="PANTHER" id="PTHR45942">
    <property type="entry name" value="PROTEIN PHOSPATASE 3 REGULATORY SUBUNIT B ALPHA ISOFORM TYPE 1"/>
    <property type="match status" value="1"/>
</dbReference>
<evidence type="ECO:0000256" key="2">
    <source>
        <dbReference type="ARBA" id="ARBA00022737"/>
    </source>
</evidence>